<sequence>MSLDEGFQLVPAYRRPLVKATVLHLLWSGHVTTALDRPLSAGHALRRAA</sequence>
<dbReference type="EMBL" id="CP134500">
    <property type="protein sequence ID" value="WNF31092.1"/>
    <property type="molecule type" value="Genomic_DNA"/>
</dbReference>
<reference evidence="1 2" key="1">
    <citation type="submission" date="2023-09" db="EMBL/GenBank/DDBJ databases">
        <title>Genome completion map analysis of the actinomycetes C11-1.</title>
        <authorList>
            <person name="Qin P."/>
            <person name="Guan P."/>
        </authorList>
    </citation>
    <scope>NUCLEOTIDE SEQUENCE [LARGE SCALE GENOMIC DNA]</scope>
    <source>
        <strain evidence="1 2">C11-1</strain>
    </source>
</reference>
<gene>
    <name evidence="1" type="ORF">RI138_32070</name>
</gene>
<organism evidence="1 2">
    <name type="scientific">Streptomyces durocortorensis</name>
    <dbReference type="NCBI Taxonomy" id="2811104"/>
    <lineage>
        <taxon>Bacteria</taxon>
        <taxon>Bacillati</taxon>
        <taxon>Actinomycetota</taxon>
        <taxon>Actinomycetes</taxon>
        <taxon>Kitasatosporales</taxon>
        <taxon>Streptomycetaceae</taxon>
        <taxon>Streptomyces</taxon>
    </lineage>
</organism>
<proteinExistence type="predicted"/>
<dbReference type="Proteomes" id="UP001303236">
    <property type="component" value="Chromosome"/>
</dbReference>
<protein>
    <submittedName>
        <fullName evidence="1">Uncharacterized protein</fullName>
    </submittedName>
</protein>
<evidence type="ECO:0000313" key="1">
    <source>
        <dbReference type="EMBL" id="WNF31092.1"/>
    </source>
</evidence>
<keyword evidence="2" id="KW-1185">Reference proteome</keyword>
<name>A0ABY9W4M5_9ACTN</name>
<evidence type="ECO:0000313" key="2">
    <source>
        <dbReference type="Proteomes" id="UP001303236"/>
    </source>
</evidence>
<accession>A0ABY9W4M5</accession>